<keyword evidence="3" id="KW-1185">Reference proteome</keyword>
<feature type="domain" description="Ig-like" evidence="1">
    <location>
        <begin position="20"/>
        <end position="120"/>
    </location>
</feature>
<evidence type="ECO:0000313" key="3">
    <source>
        <dbReference type="Proteomes" id="UP000828390"/>
    </source>
</evidence>
<reference evidence="2" key="1">
    <citation type="journal article" date="2019" name="bioRxiv">
        <title>The Genome of the Zebra Mussel, Dreissena polymorpha: A Resource for Invasive Species Research.</title>
        <authorList>
            <person name="McCartney M.A."/>
            <person name="Auch B."/>
            <person name="Kono T."/>
            <person name="Mallez S."/>
            <person name="Zhang Y."/>
            <person name="Obille A."/>
            <person name="Becker A."/>
            <person name="Abrahante J.E."/>
            <person name="Garbe J."/>
            <person name="Badalamenti J.P."/>
            <person name="Herman A."/>
            <person name="Mangelson H."/>
            <person name="Liachko I."/>
            <person name="Sullivan S."/>
            <person name="Sone E.D."/>
            <person name="Koren S."/>
            <person name="Silverstein K.A.T."/>
            <person name="Beckman K.B."/>
            <person name="Gohl D.M."/>
        </authorList>
    </citation>
    <scope>NUCLEOTIDE SEQUENCE</scope>
    <source>
        <strain evidence="2">Duluth1</strain>
        <tissue evidence="2">Whole animal</tissue>
    </source>
</reference>
<evidence type="ECO:0000313" key="2">
    <source>
        <dbReference type="EMBL" id="KAH3701040.1"/>
    </source>
</evidence>
<evidence type="ECO:0000259" key="1">
    <source>
        <dbReference type="PROSITE" id="PS50835"/>
    </source>
</evidence>
<reference evidence="2" key="2">
    <citation type="submission" date="2020-11" db="EMBL/GenBank/DDBJ databases">
        <authorList>
            <person name="McCartney M.A."/>
            <person name="Auch B."/>
            <person name="Kono T."/>
            <person name="Mallez S."/>
            <person name="Becker A."/>
            <person name="Gohl D.M."/>
            <person name="Silverstein K.A.T."/>
            <person name="Koren S."/>
            <person name="Bechman K.B."/>
            <person name="Herman A."/>
            <person name="Abrahante J.E."/>
            <person name="Garbe J."/>
        </authorList>
    </citation>
    <scope>NUCLEOTIDE SEQUENCE</scope>
    <source>
        <strain evidence="2">Duluth1</strain>
        <tissue evidence="2">Whole animal</tissue>
    </source>
</reference>
<dbReference type="PROSITE" id="PS50835">
    <property type="entry name" value="IG_LIKE"/>
    <property type="match status" value="1"/>
</dbReference>
<dbReference type="InterPro" id="IPR007110">
    <property type="entry name" value="Ig-like_dom"/>
</dbReference>
<protein>
    <recommendedName>
        <fullName evidence="1">Ig-like domain-containing protein</fullName>
    </recommendedName>
</protein>
<accession>A0A9D4BFE6</accession>
<dbReference type="AlphaFoldDB" id="A0A9D4BFE6"/>
<comment type="caution">
    <text evidence="2">The sequence shown here is derived from an EMBL/GenBank/DDBJ whole genome shotgun (WGS) entry which is preliminary data.</text>
</comment>
<gene>
    <name evidence="2" type="ORF">DPMN_076023</name>
</gene>
<proteinExistence type="predicted"/>
<name>A0A9D4BFE6_DREPO</name>
<sequence length="125" mass="13269">MLIVAAQTTSATLSVPSGTEGSTLTLTCQYSAEDAFIFGWLIGSTSTASQTYVGQVYNSYNGSSCVPALTVNLTLYSYSCSNTSRHTMTVRNLTSSNHGEIWQCNVFPLSGGVIYSKNVTISVQG</sequence>
<organism evidence="2 3">
    <name type="scientific">Dreissena polymorpha</name>
    <name type="common">Zebra mussel</name>
    <name type="synonym">Mytilus polymorpha</name>
    <dbReference type="NCBI Taxonomy" id="45954"/>
    <lineage>
        <taxon>Eukaryota</taxon>
        <taxon>Metazoa</taxon>
        <taxon>Spiralia</taxon>
        <taxon>Lophotrochozoa</taxon>
        <taxon>Mollusca</taxon>
        <taxon>Bivalvia</taxon>
        <taxon>Autobranchia</taxon>
        <taxon>Heteroconchia</taxon>
        <taxon>Euheterodonta</taxon>
        <taxon>Imparidentia</taxon>
        <taxon>Neoheterodontei</taxon>
        <taxon>Myida</taxon>
        <taxon>Dreissenoidea</taxon>
        <taxon>Dreissenidae</taxon>
        <taxon>Dreissena</taxon>
    </lineage>
</organism>
<dbReference type="SUPFAM" id="SSF48726">
    <property type="entry name" value="Immunoglobulin"/>
    <property type="match status" value="1"/>
</dbReference>
<dbReference type="EMBL" id="JAIWYP010000015">
    <property type="protein sequence ID" value="KAH3701040.1"/>
    <property type="molecule type" value="Genomic_DNA"/>
</dbReference>
<dbReference type="Proteomes" id="UP000828390">
    <property type="component" value="Unassembled WGS sequence"/>
</dbReference>
<dbReference type="InterPro" id="IPR036179">
    <property type="entry name" value="Ig-like_dom_sf"/>
</dbReference>